<protein>
    <recommendedName>
        <fullName evidence="2">cyclic-guanylate-specific phosphodiesterase</fullName>
        <ecNumber evidence="2">3.1.4.52</ecNumber>
    </recommendedName>
</protein>
<evidence type="ECO:0000256" key="9">
    <source>
        <dbReference type="ARBA" id="ARBA00034290"/>
    </source>
</evidence>
<feature type="transmembrane region" description="Helical" evidence="10">
    <location>
        <begin position="229"/>
        <end position="250"/>
    </location>
</feature>
<dbReference type="InterPro" id="IPR024744">
    <property type="entry name" value="CSS-motif_dom"/>
</dbReference>
<keyword evidence="13" id="KW-1185">Reference proteome</keyword>
<dbReference type="EC" id="3.1.4.52" evidence="2"/>
<dbReference type="Pfam" id="PF00563">
    <property type="entry name" value="EAL"/>
    <property type="match status" value="1"/>
</dbReference>
<dbReference type="EMBL" id="BMZI01000008">
    <property type="protein sequence ID" value="GHB33110.1"/>
    <property type="molecule type" value="Genomic_DNA"/>
</dbReference>
<evidence type="ECO:0000256" key="2">
    <source>
        <dbReference type="ARBA" id="ARBA00012282"/>
    </source>
</evidence>
<evidence type="ECO:0000259" key="11">
    <source>
        <dbReference type="PROSITE" id="PS50883"/>
    </source>
</evidence>
<keyword evidence="3" id="KW-1003">Cell membrane</keyword>
<evidence type="ECO:0000256" key="10">
    <source>
        <dbReference type="SAM" id="Phobius"/>
    </source>
</evidence>
<evidence type="ECO:0000256" key="7">
    <source>
        <dbReference type="ARBA" id="ARBA00022989"/>
    </source>
</evidence>
<evidence type="ECO:0000256" key="6">
    <source>
        <dbReference type="ARBA" id="ARBA00022801"/>
    </source>
</evidence>
<dbReference type="PANTHER" id="PTHR33121:SF80">
    <property type="entry name" value="CYCLIC DI-GMP PHOSPHODIESTERASE PDEL"/>
    <property type="match status" value="1"/>
</dbReference>
<proteinExistence type="predicted"/>
<comment type="catalytic activity">
    <reaction evidence="9">
        <text>3',3'-c-di-GMP + H2O = 5'-phosphoguanylyl(3'-&gt;5')guanosine + H(+)</text>
        <dbReference type="Rhea" id="RHEA:24902"/>
        <dbReference type="ChEBI" id="CHEBI:15377"/>
        <dbReference type="ChEBI" id="CHEBI:15378"/>
        <dbReference type="ChEBI" id="CHEBI:58754"/>
        <dbReference type="ChEBI" id="CHEBI:58805"/>
        <dbReference type="EC" id="3.1.4.52"/>
    </reaction>
</comment>
<dbReference type="SMART" id="SM00052">
    <property type="entry name" value="EAL"/>
    <property type="match status" value="1"/>
</dbReference>
<evidence type="ECO:0000256" key="5">
    <source>
        <dbReference type="ARBA" id="ARBA00022692"/>
    </source>
</evidence>
<evidence type="ECO:0000256" key="4">
    <source>
        <dbReference type="ARBA" id="ARBA00022636"/>
    </source>
</evidence>
<dbReference type="Pfam" id="PF12792">
    <property type="entry name" value="CSS-motif"/>
    <property type="match status" value="1"/>
</dbReference>
<reference evidence="13" key="1">
    <citation type="journal article" date="2019" name="Int. J. Syst. Evol. Microbiol.">
        <title>The Global Catalogue of Microorganisms (GCM) 10K type strain sequencing project: providing services to taxonomists for standard genome sequencing and annotation.</title>
        <authorList>
            <consortium name="The Broad Institute Genomics Platform"/>
            <consortium name="The Broad Institute Genome Sequencing Center for Infectious Disease"/>
            <person name="Wu L."/>
            <person name="Ma J."/>
        </authorList>
    </citation>
    <scope>NUCLEOTIDE SEQUENCE [LARGE SCALE GENOMIC DNA]</scope>
    <source>
        <strain evidence="13">KCTC 32998</strain>
    </source>
</reference>
<organism evidence="12 13">
    <name type="scientific">Salinicola rhizosphaerae</name>
    <dbReference type="NCBI Taxonomy" id="1443141"/>
    <lineage>
        <taxon>Bacteria</taxon>
        <taxon>Pseudomonadati</taxon>
        <taxon>Pseudomonadota</taxon>
        <taxon>Gammaproteobacteria</taxon>
        <taxon>Oceanospirillales</taxon>
        <taxon>Halomonadaceae</taxon>
        <taxon>Salinicola</taxon>
    </lineage>
</organism>
<keyword evidence="7 10" id="KW-1133">Transmembrane helix</keyword>
<evidence type="ECO:0000313" key="13">
    <source>
        <dbReference type="Proteomes" id="UP000646745"/>
    </source>
</evidence>
<keyword evidence="5 10" id="KW-0812">Transmembrane</keyword>
<name>A0ABQ3ECF6_9GAMM</name>
<dbReference type="Gene3D" id="3.20.20.450">
    <property type="entry name" value="EAL domain"/>
    <property type="match status" value="1"/>
</dbReference>
<dbReference type="PROSITE" id="PS50883">
    <property type="entry name" value="EAL"/>
    <property type="match status" value="1"/>
</dbReference>
<gene>
    <name evidence="12" type="ORF">GCM10009038_35120</name>
</gene>
<comment type="subcellular location">
    <subcellularLocation>
        <location evidence="1">Cell membrane</location>
        <topology evidence="1">Multi-pass membrane protein</topology>
    </subcellularLocation>
</comment>
<evidence type="ECO:0000256" key="8">
    <source>
        <dbReference type="ARBA" id="ARBA00023136"/>
    </source>
</evidence>
<keyword evidence="4" id="KW-0973">c-di-GMP</keyword>
<dbReference type="SUPFAM" id="SSF141868">
    <property type="entry name" value="EAL domain-like"/>
    <property type="match status" value="1"/>
</dbReference>
<evidence type="ECO:0000256" key="3">
    <source>
        <dbReference type="ARBA" id="ARBA00022475"/>
    </source>
</evidence>
<dbReference type="PANTHER" id="PTHR33121">
    <property type="entry name" value="CYCLIC DI-GMP PHOSPHODIESTERASE PDEF"/>
    <property type="match status" value="1"/>
</dbReference>
<keyword evidence="8 10" id="KW-0472">Membrane</keyword>
<feature type="transmembrane region" description="Helical" evidence="10">
    <location>
        <begin position="12"/>
        <end position="35"/>
    </location>
</feature>
<dbReference type="RefSeq" id="WP_189446030.1">
    <property type="nucleotide sequence ID" value="NZ_BMZI01000008.1"/>
</dbReference>
<keyword evidence="6" id="KW-0378">Hydrolase</keyword>
<evidence type="ECO:0000256" key="1">
    <source>
        <dbReference type="ARBA" id="ARBA00004651"/>
    </source>
</evidence>
<dbReference type="InterPro" id="IPR001633">
    <property type="entry name" value="EAL_dom"/>
</dbReference>
<dbReference type="Proteomes" id="UP000646745">
    <property type="component" value="Unassembled WGS sequence"/>
</dbReference>
<comment type="caution">
    <text evidence="12">The sequence shown here is derived from an EMBL/GenBank/DDBJ whole genome shotgun (WGS) entry which is preliminary data.</text>
</comment>
<sequence length="525" mass="58929">MPLPQLRRRRRPFHALLPWLAALIPLLLGLPFLYWQASQTLKRQAQDNVDETLTKIEQIFDYAHTATESVASWVGARCEDAVLPLRQRSMATPYVRSLNLVQNGTIYCTSLRGDTHEQEQLTTYTGGTLRLMIGNRVTPARAVLILRHATPAGSVLAGIDSQYLSNALQLASQPVPLTLRIGETRLSANGTTSRVRPRDASSLLAVETSSHYPFSITAALPANGAWHFIWRHFTPTFVLIVALGGICGLATNRLRQRRNSPLREMRRALREGEFRPFYQPIVDHGARRWKGVEVLMRWDHPSEGMIPPDQFVPLAERGGLIVEMTRELMQQVGRELTPHVEALPSDFHIGINVSAEHCNGSALIDDCRDFLSRFPGGQIALVLELTERELLVRSEHTDHLFAQLHQLGVRIALDDFGTGNASLAYLRQFRVDYLKIDRSFVQMTDDDALSQHLLDTILTLSSRLELDTVAEGVETTAQRDYLTRHGVRYLQGFLYARPMPLANLLETLAHPPAADIPEHATHEPA</sequence>
<accession>A0ABQ3ECF6</accession>
<dbReference type="InterPro" id="IPR035919">
    <property type="entry name" value="EAL_sf"/>
</dbReference>
<dbReference type="CDD" id="cd01948">
    <property type="entry name" value="EAL"/>
    <property type="match status" value="1"/>
</dbReference>
<evidence type="ECO:0000313" key="12">
    <source>
        <dbReference type="EMBL" id="GHB33110.1"/>
    </source>
</evidence>
<feature type="domain" description="EAL" evidence="11">
    <location>
        <begin position="258"/>
        <end position="512"/>
    </location>
</feature>
<dbReference type="InterPro" id="IPR050706">
    <property type="entry name" value="Cyclic-di-GMP_PDE-like"/>
</dbReference>